<feature type="binding site" evidence="6">
    <location>
        <begin position="234"/>
        <end position="238"/>
    </location>
    <ligand>
        <name>FAD</name>
        <dbReference type="ChEBI" id="CHEBI:57692"/>
    </ligand>
</feature>
<proteinExistence type="inferred from homology"/>
<dbReference type="PROSITE" id="PS51645">
    <property type="entry name" value="PHR_CRY_ALPHA_BETA"/>
    <property type="match status" value="1"/>
</dbReference>
<dbReference type="InterPro" id="IPR005101">
    <property type="entry name" value="Cryptochr/Photolyase_FAD-bd"/>
</dbReference>
<dbReference type="InterPro" id="IPR014729">
    <property type="entry name" value="Rossmann-like_a/b/a_fold"/>
</dbReference>
<dbReference type="PANTHER" id="PTHR11455:SF22">
    <property type="entry name" value="CRYPTOCHROME DASH"/>
    <property type="match status" value="1"/>
</dbReference>
<dbReference type="Proteomes" id="UP000050378">
    <property type="component" value="Unassembled WGS sequence"/>
</dbReference>
<dbReference type="InterPro" id="IPR014133">
    <property type="entry name" value="Cry_DASH"/>
</dbReference>
<evidence type="ECO:0000259" key="8">
    <source>
        <dbReference type="PROSITE" id="PS51645"/>
    </source>
</evidence>
<dbReference type="Gene3D" id="1.25.40.80">
    <property type="match status" value="1"/>
</dbReference>
<comment type="caution">
    <text evidence="9">The sequence shown here is derived from an EMBL/GenBank/DDBJ whole genome shotgun (WGS) entry which is preliminary data.</text>
</comment>
<evidence type="ECO:0000313" key="10">
    <source>
        <dbReference type="Proteomes" id="UP000050378"/>
    </source>
</evidence>
<comment type="similarity">
    <text evidence="1 7">Belongs to the DNA photolyase class-1 family.</text>
</comment>
<evidence type="ECO:0000256" key="1">
    <source>
        <dbReference type="ARBA" id="ARBA00005862"/>
    </source>
</evidence>
<evidence type="ECO:0000256" key="6">
    <source>
        <dbReference type="PIRSR" id="PIRSR602081-1"/>
    </source>
</evidence>
<dbReference type="Gene3D" id="3.40.50.620">
    <property type="entry name" value="HUPs"/>
    <property type="match status" value="1"/>
</dbReference>
<accession>A0A0N8HKX4</accession>
<evidence type="ECO:0000256" key="7">
    <source>
        <dbReference type="RuleBase" id="RU367151"/>
    </source>
</evidence>
<dbReference type="NCBIfam" id="TIGR02765">
    <property type="entry name" value="crypto_DASH"/>
    <property type="match status" value="1"/>
</dbReference>
<dbReference type="STRING" id="570156.AOG27_04840"/>
<dbReference type="InterPro" id="IPR036134">
    <property type="entry name" value="Crypto/Photolyase_FAD-like_sf"/>
</dbReference>
<dbReference type="Pfam" id="PF00875">
    <property type="entry name" value="DNA_photolyase"/>
    <property type="match status" value="1"/>
</dbReference>
<evidence type="ECO:0000256" key="4">
    <source>
        <dbReference type="ARBA" id="ARBA00022827"/>
    </source>
</evidence>
<dbReference type="Gene3D" id="1.10.579.10">
    <property type="entry name" value="DNA Cyclobutane Dipyrimidine Photolyase, subunit A, domain 3"/>
    <property type="match status" value="1"/>
</dbReference>
<dbReference type="RefSeq" id="WP_054551850.1">
    <property type="nucleotide sequence ID" value="NZ_LJTC01000002.1"/>
</dbReference>
<dbReference type="GO" id="GO:0003913">
    <property type="term" value="F:DNA photolyase activity"/>
    <property type="evidence" value="ECO:0007669"/>
    <property type="project" value="InterPro"/>
</dbReference>
<feature type="binding site" evidence="6">
    <location>
        <begin position="371"/>
        <end position="373"/>
    </location>
    <ligand>
        <name>FAD</name>
        <dbReference type="ChEBI" id="CHEBI:57692"/>
    </ligand>
</feature>
<dbReference type="GO" id="GO:0000719">
    <property type="term" value="P:photoreactive repair"/>
    <property type="evidence" value="ECO:0007669"/>
    <property type="project" value="TreeGrafter"/>
</dbReference>
<dbReference type="EMBL" id="LJTC01000002">
    <property type="protein sequence ID" value="KPM85088.1"/>
    <property type="molecule type" value="Genomic_DNA"/>
</dbReference>
<dbReference type="InterPro" id="IPR036155">
    <property type="entry name" value="Crypto/Photolyase_N_sf"/>
</dbReference>
<keyword evidence="3 6" id="KW-0285">Flavoprotein</keyword>
<evidence type="ECO:0000313" key="9">
    <source>
        <dbReference type="EMBL" id="KPM85088.1"/>
    </source>
</evidence>
<dbReference type="GO" id="GO:0003677">
    <property type="term" value="F:DNA binding"/>
    <property type="evidence" value="ECO:0007669"/>
    <property type="project" value="TreeGrafter"/>
</dbReference>
<name>A0A0N8HKX4_9GAMM</name>
<organism evidence="9 10">
    <name type="scientific">Pseudoalteromonas lipolytica</name>
    <dbReference type="NCBI Taxonomy" id="570156"/>
    <lineage>
        <taxon>Bacteria</taxon>
        <taxon>Pseudomonadati</taxon>
        <taxon>Pseudomonadota</taxon>
        <taxon>Gammaproteobacteria</taxon>
        <taxon>Alteromonadales</taxon>
        <taxon>Pseudoalteromonadaceae</taxon>
        <taxon>Pseudoalteromonas</taxon>
    </lineage>
</organism>
<dbReference type="OrthoDB" id="9772484at2"/>
<evidence type="ECO:0000256" key="3">
    <source>
        <dbReference type="ARBA" id="ARBA00022630"/>
    </source>
</evidence>
<comment type="function">
    <text evidence="7">May have a photoreceptor function.</text>
</comment>
<protein>
    <recommendedName>
        <fullName evidence="2 7">Cryptochrome DASH</fullName>
    </recommendedName>
</protein>
<dbReference type="Pfam" id="PF03441">
    <property type="entry name" value="FAD_binding_7"/>
    <property type="match status" value="1"/>
</dbReference>
<dbReference type="PATRIC" id="fig|570156.3.peg.957"/>
<dbReference type="InterPro" id="IPR006050">
    <property type="entry name" value="DNA_photolyase_N"/>
</dbReference>
<dbReference type="GO" id="GO:0071949">
    <property type="term" value="F:FAD binding"/>
    <property type="evidence" value="ECO:0007669"/>
    <property type="project" value="TreeGrafter"/>
</dbReference>
<evidence type="ECO:0000256" key="2">
    <source>
        <dbReference type="ARBA" id="ARBA00017881"/>
    </source>
</evidence>
<dbReference type="SUPFAM" id="SSF52425">
    <property type="entry name" value="Cryptochrome/photolyase, N-terminal domain"/>
    <property type="match status" value="1"/>
</dbReference>
<dbReference type="SUPFAM" id="SSF48173">
    <property type="entry name" value="Cryptochrome/photolyase FAD-binding domain"/>
    <property type="match status" value="1"/>
</dbReference>
<feature type="binding site" evidence="6">
    <location>
        <position position="221"/>
    </location>
    <ligand>
        <name>FAD</name>
        <dbReference type="ChEBI" id="CHEBI:57692"/>
    </ligand>
</feature>
<keyword evidence="4 6" id="KW-0274">FAD</keyword>
<comment type="cofactor">
    <cofactor evidence="6 7">
        <name>FAD</name>
        <dbReference type="ChEBI" id="CHEBI:57692"/>
    </cofactor>
    <text evidence="6 7">Binds 1 FAD per subunit.</text>
</comment>
<evidence type="ECO:0000256" key="5">
    <source>
        <dbReference type="ARBA" id="ARBA00022991"/>
    </source>
</evidence>
<dbReference type="PRINTS" id="PR00147">
    <property type="entry name" value="DNAPHOTLYASE"/>
</dbReference>
<dbReference type="AlphaFoldDB" id="A0A0N8HKX4"/>
<dbReference type="InterPro" id="IPR002081">
    <property type="entry name" value="Cryptochrome/DNA_photolyase_1"/>
</dbReference>
<keyword evidence="5 7" id="KW-0157">Chromophore</keyword>
<dbReference type="PANTHER" id="PTHR11455">
    <property type="entry name" value="CRYPTOCHROME"/>
    <property type="match status" value="1"/>
</dbReference>
<gene>
    <name evidence="9" type="ORF">AOG27_04840</name>
</gene>
<feature type="domain" description="Photolyase/cryptochrome alpha/beta" evidence="8">
    <location>
        <begin position="3"/>
        <end position="135"/>
    </location>
</feature>
<comment type="cofactor">
    <cofactor evidence="7">
        <name>(6R)-5,10-methylene-5,6,7,8-tetrahydrofolate</name>
        <dbReference type="ChEBI" id="CHEBI:15636"/>
    </cofactor>
    <text evidence="7">Binds 1 5,10-methenyltetrahydrofolate (MTHF) per subunit.</text>
</comment>
<reference evidence="9 10" key="1">
    <citation type="submission" date="2015-09" db="EMBL/GenBank/DDBJ databases">
        <title>Draft Genome Sequence of Pseudoalteromonas lipolytica UCD-48B.</title>
        <authorList>
            <person name="Krusor M."/>
            <person name="Coil D.A."/>
            <person name="Lang J.M."/>
            <person name="Eisen J.A."/>
            <person name="Alexiev A."/>
        </authorList>
    </citation>
    <scope>NUCLEOTIDE SEQUENCE [LARGE SCALE GENOMIC DNA]</scope>
    <source>
        <strain evidence="9 10">UCD-48B</strain>
    </source>
</reference>
<sequence length="437" mass="50102">MKKRVLYWLQNDLRLADNEILSELADFAGELDLVFVIEPRWFRQTNYQQKPYGEHKYNFLLESLSAFANAVENLGQTLHVITGEPEYVISQRLQKYNIETLVCTEQVGVYEQKQLEKIKAICPQAAVKTYQQDTLFKAADLPFQLDELPKNFTAFRKKVEAEPTFIAAPRPAVSRLPHPVQLCAEHNIADVVTQSASFKGGLFAAQQHCSAYFSSKAPSSYKETRNELDGFSNSTKFSVWLAGGTISAKQLYNEVEKYEHQNGANESSYWIKFELLWREYFKWHALQAGAKLFLFKGQKQNAPLTTFNSQRFTAWCNGCTPFPLVNAIMHELNTTGFISNRSRQIAASCLVNELALDWRYGAAYFEQQLIDYDVAANWGNWQYIAGVGVDPRGGRHFHINKQTALYDPLSRYIRKWNGEQTTTTLFDSVDEVDWPSR</sequence>